<reference evidence="10" key="1">
    <citation type="journal article" date="2020" name="J. Biol. Chem.">
        <title>A structural and kinetic survey of GH5_4 endoglucanases reveals determinants of broad substrate specificity and opportunities for biomass hydrolysis.</title>
        <authorList>
            <person name="Glasgow E.M."/>
            <person name="Kemna E.I."/>
            <person name="Bingman C.A."/>
            <person name="Ing N."/>
            <person name="Deng K."/>
            <person name="Bianchetti C.M."/>
            <person name="Takasuka T.E."/>
            <person name="Northen T.R."/>
            <person name="Fox B.G."/>
        </authorList>
    </citation>
    <scope>X-RAY CRYSTALLOGRAPHY (1.40 ANGSTROMS)</scope>
</reference>
<dbReference type="PDB" id="6MQ4">
    <property type="method" value="X-ray"/>
    <property type="resolution" value="1.40 A"/>
    <property type="chains" value="A=1-353"/>
</dbReference>
<evidence type="ECO:0000256" key="1">
    <source>
        <dbReference type="ARBA" id="ARBA00005641"/>
    </source>
</evidence>
<dbReference type="PANTHER" id="PTHR31297">
    <property type="entry name" value="GLUCAN ENDO-1,6-BETA-GLUCOSIDASE B"/>
    <property type="match status" value="1"/>
</dbReference>
<keyword evidence="5 7" id="KW-0326">Glycosidase</keyword>
<dbReference type="GO" id="GO:0005576">
    <property type="term" value="C:extracellular region"/>
    <property type="evidence" value="ECO:0007669"/>
    <property type="project" value="TreeGrafter"/>
</dbReference>
<dbReference type="PANTHER" id="PTHR31297:SF41">
    <property type="entry name" value="ENDOGLUCANASE, PUTATIVE (AFU_ORTHOLOGUE AFUA_5G01830)-RELATED"/>
    <property type="match status" value="1"/>
</dbReference>
<name>A0A5S8WF61_9FIRM</name>
<evidence type="ECO:0000259" key="8">
    <source>
        <dbReference type="Pfam" id="PF00150"/>
    </source>
</evidence>
<dbReference type="Pfam" id="PF00150">
    <property type="entry name" value="Cellulase"/>
    <property type="match status" value="1"/>
</dbReference>
<evidence type="ECO:0000256" key="6">
    <source>
        <dbReference type="ARBA" id="ARBA00023326"/>
    </source>
</evidence>
<evidence type="ECO:0007829" key="10">
    <source>
        <dbReference type="PDB" id="6MQ4"/>
    </source>
</evidence>
<dbReference type="GO" id="GO:0008422">
    <property type="term" value="F:beta-glucosidase activity"/>
    <property type="evidence" value="ECO:0007669"/>
    <property type="project" value="TreeGrafter"/>
</dbReference>
<proteinExistence type="evidence at protein level"/>
<evidence type="ECO:0000256" key="2">
    <source>
        <dbReference type="ARBA" id="ARBA00022801"/>
    </source>
</evidence>
<sequence>SVAKTGMRDITALELTKDMRLGWSLGNTMDAYYSAASGLATETCWGNPKTTKAMIDKVKEAGFNTVRIPITWAGHFGSAPNYTIDSAWLSRVEEIVNYVLDNDMYAIINLHHEENTWLVPTYANQEVATAQITKLWEQIATRFKDYSDYLIFEAMNEPRVVGGSAEWTGGTAENRAVINSLSLAAVNTIRATGGNNEKRFLMVPTHAACSLTDAVNDLVIPNNDSKIIVSLHMYSPYYFAMVSNSTPTWGTDSDKSSLSYELDAVYNKFIKNGRAVVIGEFGSIDKSNLSSRVTHAQYYAQEATKRGIPVCWWDNGYYGPGKDNSYALLNRSSLTWYYPEIVQALVKGSGYTV</sequence>
<evidence type="ECO:0000256" key="4">
    <source>
        <dbReference type="ARBA" id="ARBA00023277"/>
    </source>
</evidence>
<organism evidence="9">
    <name type="scientific">Acetivibrio cellulolyticus</name>
    <dbReference type="NCBI Taxonomy" id="35830"/>
    <lineage>
        <taxon>Bacteria</taxon>
        <taxon>Bacillati</taxon>
        <taxon>Bacillota</taxon>
        <taxon>Clostridia</taxon>
        <taxon>Eubacteriales</taxon>
        <taxon>Oscillospiraceae</taxon>
        <taxon>Acetivibrio</taxon>
    </lineage>
</organism>
<protein>
    <submittedName>
        <fullName evidence="9">Cellulase</fullName>
    </submittedName>
</protein>
<feature type="domain" description="Glycoside hydrolase family 5" evidence="8">
    <location>
        <begin position="38"/>
        <end position="318"/>
    </location>
</feature>
<dbReference type="Gene3D" id="3.20.20.80">
    <property type="entry name" value="Glycosidases"/>
    <property type="match status" value="1"/>
</dbReference>
<dbReference type="GO" id="GO:0030245">
    <property type="term" value="P:cellulose catabolic process"/>
    <property type="evidence" value="ECO:0007669"/>
    <property type="project" value="UniProtKB-KW"/>
</dbReference>
<keyword evidence="6" id="KW-0624">Polysaccharide degradation</keyword>
<accession>A0A5S8WF61</accession>
<evidence type="ECO:0000256" key="5">
    <source>
        <dbReference type="ARBA" id="ARBA00023295"/>
    </source>
</evidence>
<keyword evidence="2 7" id="KW-0378">Hydrolase</keyword>
<dbReference type="SUPFAM" id="SSF51445">
    <property type="entry name" value="(Trans)glycosidases"/>
    <property type="match status" value="1"/>
</dbReference>
<evidence type="ECO:0000256" key="3">
    <source>
        <dbReference type="ARBA" id="ARBA00023001"/>
    </source>
</evidence>
<evidence type="ECO:0000256" key="7">
    <source>
        <dbReference type="RuleBase" id="RU361153"/>
    </source>
</evidence>
<dbReference type="SMR" id="A0A5S8WF61"/>
<dbReference type="InterPro" id="IPR050386">
    <property type="entry name" value="Glycosyl_hydrolase_5"/>
</dbReference>
<dbReference type="AlphaFoldDB" id="A0A5S8WF61"/>
<keyword evidence="10" id="KW-0002">3D-structure</keyword>
<dbReference type="GO" id="GO:0009986">
    <property type="term" value="C:cell surface"/>
    <property type="evidence" value="ECO:0007669"/>
    <property type="project" value="TreeGrafter"/>
</dbReference>
<dbReference type="InterPro" id="IPR001547">
    <property type="entry name" value="Glyco_hydro_5"/>
</dbReference>
<evidence type="ECO:0000313" key="9">
    <source>
        <dbReference type="PDB" id="6MQ4"/>
    </source>
</evidence>
<keyword evidence="3" id="KW-0136">Cellulose degradation</keyword>
<dbReference type="InterPro" id="IPR017853">
    <property type="entry name" value="GH"/>
</dbReference>
<keyword evidence="4" id="KW-0119">Carbohydrate metabolism</keyword>
<comment type="similarity">
    <text evidence="1 7">Belongs to the glycosyl hydrolase 5 (cellulase A) family.</text>
</comment>